<dbReference type="CDD" id="cd00090">
    <property type="entry name" value="HTH_ARSR"/>
    <property type="match status" value="1"/>
</dbReference>
<dbReference type="PRINTS" id="PR00778">
    <property type="entry name" value="HTHARSR"/>
</dbReference>
<dbReference type="PROSITE" id="PS50987">
    <property type="entry name" value="HTH_ARSR_2"/>
    <property type="match status" value="1"/>
</dbReference>
<dbReference type="InterPro" id="IPR011991">
    <property type="entry name" value="ArsR-like_HTH"/>
</dbReference>
<proteinExistence type="predicted"/>
<gene>
    <name evidence="5" type="ORF">MTBBW1_620003</name>
</gene>
<dbReference type="Gene3D" id="1.10.10.10">
    <property type="entry name" value="Winged helix-like DNA-binding domain superfamily/Winged helix DNA-binding domain"/>
    <property type="match status" value="1"/>
</dbReference>
<dbReference type="InterPro" id="IPR051081">
    <property type="entry name" value="HTH_MetalResp_TranReg"/>
</dbReference>
<evidence type="ECO:0000256" key="1">
    <source>
        <dbReference type="ARBA" id="ARBA00023015"/>
    </source>
</evidence>
<organism evidence="5 6">
    <name type="scientific">Desulfamplus magnetovallimortis</name>
    <dbReference type="NCBI Taxonomy" id="1246637"/>
    <lineage>
        <taxon>Bacteria</taxon>
        <taxon>Pseudomonadati</taxon>
        <taxon>Thermodesulfobacteriota</taxon>
        <taxon>Desulfobacteria</taxon>
        <taxon>Desulfobacterales</taxon>
        <taxon>Desulfobacteraceae</taxon>
        <taxon>Desulfamplus</taxon>
    </lineage>
</organism>
<keyword evidence="2" id="KW-0238">DNA-binding</keyword>
<dbReference type="Pfam" id="PF01022">
    <property type="entry name" value="HTH_5"/>
    <property type="match status" value="1"/>
</dbReference>
<sequence length="99" mass="10961">MSLIQSLKALADENRMKILTLLMKGDLCVGALANRLEISKPAVSQHLKILREAGLIKGEKRGYWTHYVVEREAIANISKQIGELISPPDAFEIIGFSAK</sequence>
<keyword evidence="3" id="KW-0804">Transcription</keyword>
<name>A0A1W1HIJ9_9BACT</name>
<evidence type="ECO:0000259" key="4">
    <source>
        <dbReference type="PROSITE" id="PS50987"/>
    </source>
</evidence>
<dbReference type="GO" id="GO:0003677">
    <property type="term" value="F:DNA binding"/>
    <property type="evidence" value="ECO:0007669"/>
    <property type="project" value="UniProtKB-KW"/>
</dbReference>
<dbReference type="GO" id="GO:0003700">
    <property type="term" value="F:DNA-binding transcription factor activity"/>
    <property type="evidence" value="ECO:0007669"/>
    <property type="project" value="InterPro"/>
</dbReference>
<dbReference type="InterPro" id="IPR001845">
    <property type="entry name" value="HTH_ArsR_DNA-bd_dom"/>
</dbReference>
<dbReference type="SUPFAM" id="SSF46785">
    <property type="entry name" value="Winged helix' DNA-binding domain"/>
    <property type="match status" value="1"/>
</dbReference>
<keyword evidence="1" id="KW-0805">Transcription regulation</keyword>
<dbReference type="NCBIfam" id="NF033788">
    <property type="entry name" value="HTH_metalloreg"/>
    <property type="match status" value="1"/>
</dbReference>
<dbReference type="SMART" id="SM00418">
    <property type="entry name" value="HTH_ARSR"/>
    <property type="match status" value="1"/>
</dbReference>
<dbReference type="PANTHER" id="PTHR33154:SF33">
    <property type="entry name" value="TRANSCRIPTIONAL REPRESSOR SDPR"/>
    <property type="match status" value="1"/>
</dbReference>
<reference evidence="5 6" key="1">
    <citation type="submission" date="2017-03" db="EMBL/GenBank/DDBJ databases">
        <authorList>
            <person name="Afonso C.L."/>
            <person name="Miller P.J."/>
            <person name="Scott M.A."/>
            <person name="Spackman E."/>
            <person name="Goraichik I."/>
            <person name="Dimitrov K.M."/>
            <person name="Suarez D.L."/>
            <person name="Swayne D.E."/>
        </authorList>
    </citation>
    <scope>NUCLEOTIDE SEQUENCE [LARGE SCALE GENOMIC DNA]</scope>
    <source>
        <strain evidence="5">PRJEB14757</strain>
    </source>
</reference>
<keyword evidence="6" id="KW-1185">Reference proteome</keyword>
<accession>A0A1W1HIJ9</accession>
<feature type="domain" description="HTH arsR-type" evidence="4">
    <location>
        <begin position="1"/>
        <end position="89"/>
    </location>
</feature>
<dbReference type="EMBL" id="FWEV01000306">
    <property type="protein sequence ID" value="SLM32260.1"/>
    <property type="molecule type" value="Genomic_DNA"/>
</dbReference>
<evidence type="ECO:0000313" key="5">
    <source>
        <dbReference type="EMBL" id="SLM32260.1"/>
    </source>
</evidence>
<evidence type="ECO:0000313" key="6">
    <source>
        <dbReference type="Proteomes" id="UP000191931"/>
    </source>
</evidence>
<dbReference type="Proteomes" id="UP000191931">
    <property type="component" value="Unassembled WGS sequence"/>
</dbReference>
<dbReference type="InterPro" id="IPR036390">
    <property type="entry name" value="WH_DNA-bd_sf"/>
</dbReference>
<protein>
    <submittedName>
        <fullName evidence="5">Transcriptional regulator, ArsR family</fullName>
    </submittedName>
</protein>
<evidence type="ECO:0000256" key="3">
    <source>
        <dbReference type="ARBA" id="ARBA00023163"/>
    </source>
</evidence>
<dbReference type="STRING" id="1246637.MTBBW1_620003"/>
<evidence type="ECO:0000256" key="2">
    <source>
        <dbReference type="ARBA" id="ARBA00023125"/>
    </source>
</evidence>
<dbReference type="PANTHER" id="PTHR33154">
    <property type="entry name" value="TRANSCRIPTIONAL REGULATOR, ARSR FAMILY"/>
    <property type="match status" value="1"/>
</dbReference>
<dbReference type="AlphaFoldDB" id="A0A1W1HIJ9"/>
<dbReference type="InterPro" id="IPR036388">
    <property type="entry name" value="WH-like_DNA-bd_sf"/>
</dbReference>